<dbReference type="Pfam" id="PF18741">
    <property type="entry name" value="MTES_1575"/>
    <property type="match status" value="1"/>
</dbReference>
<evidence type="ECO:0000313" key="3">
    <source>
        <dbReference type="EMBL" id="BBN46743.1"/>
    </source>
</evidence>
<dbReference type="SUPFAM" id="SSF52980">
    <property type="entry name" value="Restriction endonuclease-like"/>
    <property type="match status" value="1"/>
</dbReference>
<feature type="region of interest" description="Disordered" evidence="1">
    <location>
        <begin position="81"/>
        <end position="104"/>
    </location>
</feature>
<feature type="compositionally biased region" description="Polar residues" evidence="1">
    <location>
        <begin position="86"/>
        <end position="104"/>
    </location>
</feature>
<dbReference type="Proteomes" id="UP000327362">
    <property type="component" value="Chromosome"/>
</dbReference>
<evidence type="ECO:0000313" key="4">
    <source>
        <dbReference type="Proteomes" id="UP000327362"/>
    </source>
</evidence>
<dbReference type="AlphaFoldDB" id="A0AAI8X1K0"/>
<protein>
    <recommendedName>
        <fullName evidence="2">Restriction endonuclease type II-like domain-containing protein</fullName>
    </recommendedName>
</protein>
<reference evidence="3 4" key="1">
    <citation type="submission" date="2019-09" db="EMBL/GenBank/DDBJ databases">
        <title>Complete genome sequence of Mycobacterium avium subsp. hominissuis strain JP-H-1.</title>
        <authorList>
            <person name="Kinoshita Y."/>
            <person name="Niwa H."/>
            <person name="Uchida-Fujii E."/>
            <person name="Nukada T."/>
        </authorList>
    </citation>
    <scope>NUCLEOTIDE SEQUENCE [LARGE SCALE GENOMIC DNA]</scope>
    <source>
        <strain evidence="3 4">JP-H-1</strain>
    </source>
</reference>
<evidence type="ECO:0000259" key="2">
    <source>
        <dbReference type="Pfam" id="PF18741"/>
    </source>
</evidence>
<gene>
    <name evidence="3" type="ORF">JPH1_12180</name>
</gene>
<dbReference type="EMBL" id="AP020326">
    <property type="protein sequence ID" value="BBN46743.1"/>
    <property type="molecule type" value="Genomic_DNA"/>
</dbReference>
<proteinExistence type="predicted"/>
<dbReference type="InterPro" id="IPR049468">
    <property type="entry name" value="Restrct_endonuc-II-like_dom"/>
</dbReference>
<evidence type="ECO:0000256" key="1">
    <source>
        <dbReference type="SAM" id="MobiDB-lite"/>
    </source>
</evidence>
<accession>A0AAI8X1K0</accession>
<dbReference type="InterPro" id="IPR011335">
    <property type="entry name" value="Restrct_endonuc-II-like"/>
</dbReference>
<dbReference type="Gene3D" id="3.40.960.10">
    <property type="entry name" value="VSR Endonuclease"/>
    <property type="match status" value="1"/>
</dbReference>
<name>A0AAI8X1K0_MYCAV</name>
<sequence length="104" mass="11827">MLARIDMGWEEWKVGVEFDGAQHWTDPAQRTRDIDRLAELEARGWTIVRVSADMLRYRPYDILSRTRNALRASGCPLRSPNVDLLGTTQPISPNKSTFGGKSRP</sequence>
<organism evidence="3 4">
    <name type="scientific">Mycobacterium avium subsp. hominissuis</name>
    <dbReference type="NCBI Taxonomy" id="439334"/>
    <lineage>
        <taxon>Bacteria</taxon>
        <taxon>Bacillati</taxon>
        <taxon>Actinomycetota</taxon>
        <taxon>Actinomycetes</taxon>
        <taxon>Mycobacteriales</taxon>
        <taxon>Mycobacteriaceae</taxon>
        <taxon>Mycobacterium</taxon>
        <taxon>Mycobacterium avium complex (MAC)</taxon>
    </lineage>
</organism>
<feature type="domain" description="Restriction endonuclease type II-like" evidence="2">
    <location>
        <begin position="4"/>
        <end position="70"/>
    </location>
</feature>